<accession>A0A381TMG2</accession>
<keyword evidence="1" id="KW-0998">Cell outer membrane</keyword>
<dbReference type="PANTHER" id="PTHR30189:SF1">
    <property type="entry name" value="LPS-ASSEMBLY PROTEIN LPTD"/>
    <property type="match status" value="1"/>
</dbReference>
<keyword evidence="1" id="KW-0472">Membrane</keyword>
<dbReference type="Pfam" id="PF03968">
    <property type="entry name" value="LptD_N"/>
    <property type="match status" value="1"/>
</dbReference>
<dbReference type="InterPro" id="IPR005653">
    <property type="entry name" value="OstA-like_N"/>
</dbReference>
<dbReference type="AlphaFoldDB" id="A0A381TMG2"/>
<dbReference type="InterPro" id="IPR045659">
    <property type="entry name" value="LptD_2"/>
</dbReference>
<name>A0A381TMG2_9ZZZZ</name>
<sequence>MRGFFFLILFFSFIIAQDDRLRLKQADVLENITVNGQSMQYLKGNVIFTKGEMVMNCDWARFNQRTDQGFLFGNVSMVKDVQSLTCDSLFVDSPKDIMIAYSKTHVWDTTYSLVADTLFYFSELDSGSANGNAILIQDQQTIKGDRIEYVELPEVDGVSYAAMGNVSITEEGRVATCGEAIYDRENGKTVLRIKPEIVDNNQTISGSEIYLEYEDDVLKSLFIPKEAHVIHPVKGIREWTEIADGDTAKYQDSLVFSDDMTGSTLRGFFVDGNLDSMRLEGMATTLYHIFEDSVYQGKNEASGDTISMKFGADDLEKIFVSGGSRGTYTPDSTSADMEGAVVYESEDIEYDVANEFTNLHGDAIIDYTNVNLNAGFINVAWQNNLLKAYPESMLDSTYGRIRPTMVEQGEEPMVGDTMMYNLETRHGKVLRGKTKAQDGYYHGQEIRNQDMDVLYIDDAAYTTCDLDEPHFHFESRNMKMINEDKVVARPIVLYIANIPIFGLPFGVFPHQKGRRHSGWIMPSYGNDSRWGQYINGLGYYWAPNDYFDTKFTMRLYDRDGATLRLQNNYDKRYAFSGRLDLETEQRFSGSTLPEDRDIYKLSKNRQSDYVVRWSHSQKLRNNQSASVNASYYSSGDYNRRTGIEQSKRLNQQAVSNATYSKRWPKSRNSLSVNLYSRRNLMADRKVNPNSAFFTEPTKAGNQVNITNNTFPQLAFSHSQRALFPTKAKKKKWYHNINYHYSSRFTNNVKNYYESEAYAVNDSTTGYRWIMDENANPTENTFSDYIMSHSSGLNMSSKILKYFNVSPNIQLKSDWVNRSFTGVIDSTGKINRNEVKGFAARTTGSFNINMNTQIYGLFPAKLGRIEAIRHVISPTLGYSYRPDFSQEVFGANPGYYEIIQQDNGESVYFDRFSGTLAGGTPRGESQSMNISFNNVFQAKILDGDEEKKQDLFSWRMSTSKNFVADDFQWSNLSSSVRANISRKMNLDFSMTHDWYDFDKEKNMRINSIRSKGGLPAPRLINVRFSTGFRFAGKRLSFSGEEESSEEDTTEIEQRVDGANLPNLFSDTGGTDQKNTENLWSTSASFSFAYNNANPNNPQKTFWMSTNSVIQLTENWRVNYNARFDLINQNLVSHTFSLYRDLHCWELSVNWTPNGYASGIYFKLNVKSPNLKDLKLEQRGGAFNLPSLYDR</sequence>
<evidence type="ECO:0000313" key="5">
    <source>
        <dbReference type="EMBL" id="SVA15967.1"/>
    </source>
</evidence>
<evidence type="ECO:0000256" key="1">
    <source>
        <dbReference type="ARBA" id="ARBA00023237"/>
    </source>
</evidence>
<dbReference type="InterPro" id="IPR050218">
    <property type="entry name" value="LptD"/>
</dbReference>
<dbReference type="Pfam" id="PF19838">
    <property type="entry name" value="LptD_2"/>
    <property type="match status" value="1"/>
</dbReference>
<organism evidence="5">
    <name type="scientific">marine metagenome</name>
    <dbReference type="NCBI Taxonomy" id="408172"/>
    <lineage>
        <taxon>unclassified sequences</taxon>
        <taxon>metagenomes</taxon>
        <taxon>ecological metagenomes</taxon>
    </lineage>
</organism>
<dbReference type="GO" id="GO:0009279">
    <property type="term" value="C:cell outer membrane"/>
    <property type="evidence" value="ECO:0007669"/>
    <property type="project" value="TreeGrafter"/>
</dbReference>
<evidence type="ECO:0000259" key="2">
    <source>
        <dbReference type="Pfam" id="PF03968"/>
    </source>
</evidence>
<feature type="domain" description="Organic solvent tolerance-like N-terminal" evidence="2">
    <location>
        <begin position="129"/>
        <end position="212"/>
    </location>
</feature>
<dbReference type="GO" id="GO:1990351">
    <property type="term" value="C:transporter complex"/>
    <property type="evidence" value="ECO:0007669"/>
    <property type="project" value="TreeGrafter"/>
</dbReference>
<dbReference type="Gene3D" id="2.60.450.10">
    <property type="entry name" value="Lipopolysaccharide (LPS) transport protein A like domain"/>
    <property type="match status" value="1"/>
</dbReference>
<gene>
    <name evidence="5" type="ORF">METZ01_LOCUS68821</name>
</gene>
<protein>
    <submittedName>
        <fullName evidence="5">Uncharacterized protein</fullName>
    </submittedName>
</protein>
<evidence type="ECO:0000259" key="4">
    <source>
        <dbReference type="Pfam" id="PF19838"/>
    </source>
</evidence>
<feature type="domain" description="LPS-assembly protein LptD central" evidence="4">
    <location>
        <begin position="486"/>
        <end position="994"/>
    </location>
</feature>
<evidence type="ECO:0000259" key="3">
    <source>
        <dbReference type="Pfam" id="PF13100"/>
    </source>
</evidence>
<dbReference type="EMBL" id="UINC01004662">
    <property type="protein sequence ID" value="SVA15967.1"/>
    <property type="molecule type" value="Genomic_DNA"/>
</dbReference>
<feature type="domain" description="Organic solvent tolerance-like N-terminal" evidence="3">
    <location>
        <begin position="20"/>
        <end position="120"/>
    </location>
</feature>
<dbReference type="Pfam" id="PF13100">
    <property type="entry name" value="OstA_2"/>
    <property type="match status" value="1"/>
</dbReference>
<proteinExistence type="predicted"/>
<reference evidence="5" key="1">
    <citation type="submission" date="2018-05" db="EMBL/GenBank/DDBJ databases">
        <authorList>
            <person name="Lanie J.A."/>
            <person name="Ng W.-L."/>
            <person name="Kazmierczak K.M."/>
            <person name="Andrzejewski T.M."/>
            <person name="Davidsen T.M."/>
            <person name="Wayne K.J."/>
            <person name="Tettelin H."/>
            <person name="Glass J.I."/>
            <person name="Rusch D."/>
            <person name="Podicherti R."/>
            <person name="Tsui H.-C.T."/>
            <person name="Winkler M.E."/>
        </authorList>
    </citation>
    <scope>NUCLEOTIDE SEQUENCE</scope>
</reference>
<dbReference type="PANTHER" id="PTHR30189">
    <property type="entry name" value="LPS-ASSEMBLY PROTEIN"/>
    <property type="match status" value="1"/>
</dbReference>